<sequence length="179" mass="20552">MSKFDDEQFSHHCTQLMSTNHKNLVRLLGYSYGEHEESHLYDGRVIRGVYKRRLIGFEYVPGGSLANFLSGAQALQRMYVVEHITKMILKHLHSGNNHLQSLTVEQHLGWSIRFKIIKEICEGLQYLQEAGIVHFNLNPGNILLDNGKIPKITEFGLYEMFKAVNDGATVTRGCTYRLR</sequence>
<feature type="domain" description="Protein kinase" evidence="1">
    <location>
        <begin position="1"/>
        <end position="179"/>
    </location>
</feature>
<evidence type="ECO:0000313" key="2">
    <source>
        <dbReference type="EMBL" id="VAH97147.1"/>
    </source>
</evidence>
<dbReference type="EMBL" id="LT934117">
    <property type="protein sequence ID" value="VAH97147.1"/>
    <property type="molecule type" value="Genomic_DNA"/>
</dbReference>
<dbReference type="Pfam" id="PF07714">
    <property type="entry name" value="PK_Tyr_Ser-Thr"/>
    <property type="match status" value="1"/>
</dbReference>
<keyword evidence="3" id="KW-1185">Reference proteome</keyword>
<protein>
    <recommendedName>
        <fullName evidence="1">Protein kinase domain-containing protein</fullName>
    </recommendedName>
</protein>
<dbReference type="Gramene" id="TRITD4Av1G217950.3">
    <property type="protein sequence ID" value="TRITD4Av1G217950.3"/>
    <property type="gene ID" value="TRITD4Av1G217950"/>
</dbReference>
<dbReference type="Proteomes" id="UP000324705">
    <property type="component" value="Chromosome 4A"/>
</dbReference>
<name>A0A9R0SN14_TRITD</name>
<dbReference type="SUPFAM" id="SSF56112">
    <property type="entry name" value="Protein kinase-like (PK-like)"/>
    <property type="match status" value="1"/>
</dbReference>
<dbReference type="InterPro" id="IPR001245">
    <property type="entry name" value="Ser-Thr/Tyr_kinase_cat_dom"/>
</dbReference>
<organism evidence="2 3">
    <name type="scientific">Triticum turgidum subsp. durum</name>
    <name type="common">Durum wheat</name>
    <name type="synonym">Triticum durum</name>
    <dbReference type="NCBI Taxonomy" id="4567"/>
    <lineage>
        <taxon>Eukaryota</taxon>
        <taxon>Viridiplantae</taxon>
        <taxon>Streptophyta</taxon>
        <taxon>Embryophyta</taxon>
        <taxon>Tracheophyta</taxon>
        <taxon>Spermatophyta</taxon>
        <taxon>Magnoliopsida</taxon>
        <taxon>Liliopsida</taxon>
        <taxon>Poales</taxon>
        <taxon>Poaceae</taxon>
        <taxon>BOP clade</taxon>
        <taxon>Pooideae</taxon>
        <taxon>Triticodae</taxon>
        <taxon>Triticeae</taxon>
        <taxon>Triticinae</taxon>
        <taxon>Triticum</taxon>
    </lineage>
</organism>
<dbReference type="PANTHER" id="PTHR45707">
    <property type="entry name" value="C2 CALCIUM/LIPID-BINDING PLANT PHOSPHORIBOSYLTRANSFERASE FAMILY PROTEIN"/>
    <property type="match status" value="1"/>
</dbReference>
<reference evidence="2 3" key="1">
    <citation type="submission" date="2017-09" db="EMBL/GenBank/DDBJ databases">
        <authorList>
            <consortium name="International Durum Wheat Genome Sequencing Consortium (IDWGSC)"/>
            <person name="Milanesi L."/>
        </authorList>
    </citation>
    <scope>NUCLEOTIDE SEQUENCE [LARGE SCALE GENOMIC DNA]</scope>
    <source>
        <strain evidence="3">cv. Svevo</strain>
    </source>
</reference>
<evidence type="ECO:0000313" key="3">
    <source>
        <dbReference type="Proteomes" id="UP000324705"/>
    </source>
</evidence>
<accession>A0A9R0SN14</accession>
<dbReference type="GO" id="GO:0005524">
    <property type="term" value="F:ATP binding"/>
    <property type="evidence" value="ECO:0007669"/>
    <property type="project" value="InterPro"/>
</dbReference>
<dbReference type="GO" id="GO:0004672">
    <property type="term" value="F:protein kinase activity"/>
    <property type="evidence" value="ECO:0007669"/>
    <property type="project" value="InterPro"/>
</dbReference>
<dbReference type="PROSITE" id="PS50011">
    <property type="entry name" value="PROTEIN_KINASE_DOM"/>
    <property type="match status" value="1"/>
</dbReference>
<dbReference type="Gene3D" id="1.10.510.10">
    <property type="entry name" value="Transferase(Phosphotransferase) domain 1"/>
    <property type="match status" value="2"/>
</dbReference>
<evidence type="ECO:0000259" key="1">
    <source>
        <dbReference type="PROSITE" id="PS50011"/>
    </source>
</evidence>
<dbReference type="AlphaFoldDB" id="A0A9R0SN14"/>
<dbReference type="InterPro" id="IPR000719">
    <property type="entry name" value="Prot_kinase_dom"/>
</dbReference>
<proteinExistence type="predicted"/>
<gene>
    <name evidence="2" type="ORF">TRITD_4Av1G217950</name>
</gene>
<dbReference type="InterPro" id="IPR011009">
    <property type="entry name" value="Kinase-like_dom_sf"/>
</dbReference>